<protein>
    <submittedName>
        <fullName evidence="1">Uncharacterized protein MANES_15G092100</fullName>
    </submittedName>
</protein>
<reference evidence="1" key="1">
    <citation type="submission" date="2018-02" db="EMBL/GenBank/DDBJ databases">
        <title>Rhizophora mucronata_Transcriptome.</title>
        <authorList>
            <person name="Meera S.P."/>
            <person name="Sreeshan A."/>
            <person name="Augustine A."/>
        </authorList>
    </citation>
    <scope>NUCLEOTIDE SEQUENCE</scope>
    <source>
        <tissue evidence="1">Leaf</tissue>
    </source>
</reference>
<proteinExistence type="predicted"/>
<dbReference type="EMBL" id="GGEC01028223">
    <property type="protein sequence ID" value="MBX08707.1"/>
    <property type="molecule type" value="Transcribed_RNA"/>
</dbReference>
<organism evidence="1">
    <name type="scientific">Rhizophora mucronata</name>
    <name type="common">Asiatic mangrove</name>
    <dbReference type="NCBI Taxonomy" id="61149"/>
    <lineage>
        <taxon>Eukaryota</taxon>
        <taxon>Viridiplantae</taxon>
        <taxon>Streptophyta</taxon>
        <taxon>Embryophyta</taxon>
        <taxon>Tracheophyta</taxon>
        <taxon>Spermatophyta</taxon>
        <taxon>Magnoliopsida</taxon>
        <taxon>eudicotyledons</taxon>
        <taxon>Gunneridae</taxon>
        <taxon>Pentapetalae</taxon>
        <taxon>rosids</taxon>
        <taxon>fabids</taxon>
        <taxon>Malpighiales</taxon>
        <taxon>Rhizophoraceae</taxon>
        <taxon>Rhizophora</taxon>
    </lineage>
</organism>
<accession>A0A2P2KSS0</accession>
<dbReference type="AlphaFoldDB" id="A0A2P2KSS0"/>
<sequence>MVYAVIIVGTSFIRSVIVEPCIISRKNLFSKKTGVTEQIDSVTVQRDLFGLLCCQCYRKFG</sequence>
<name>A0A2P2KSS0_RHIMU</name>
<evidence type="ECO:0000313" key="1">
    <source>
        <dbReference type="EMBL" id="MBX08707.1"/>
    </source>
</evidence>
<dbReference type="EMBL" id="GGEC01028229">
    <property type="protein sequence ID" value="MBX08713.1"/>
    <property type="molecule type" value="Transcribed_RNA"/>
</dbReference>